<dbReference type="InterPro" id="IPR021356">
    <property type="entry name" value="Integr_conj_element_PFL4702"/>
</dbReference>
<dbReference type="Proteomes" id="UP000255529">
    <property type="component" value="Unassembled WGS sequence"/>
</dbReference>
<feature type="signal peptide" evidence="2">
    <location>
        <begin position="1"/>
        <end position="31"/>
    </location>
</feature>
<protein>
    <submittedName>
        <fullName evidence="3">Integrating conjugative element membrane protein, PFL_4702 family</fullName>
    </submittedName>
</protein>
<keyword evidence="1" id="KW-1133">Transmembrane helix</keyword>
<sequence>MNAVVRLFRHFSARVAVATSLAYAASQPAHAALPSVEPPSSGGGGGLMDTLKGYLQDGIVLVGLVLAAVAFIVVAQSAVSTFHEVREGKTNWGKFGAIIVVGIVLVVAVIWLVGKSAEILF</sequence>
<evidence type="ECO:0000313" key="3">
    <source>
        <dbReference type="EMBL" id="SUI70163.1"/>
    </source>
</evidence>
<dbReference type="NCBIfam" id="TIGR03745">
    <property type="entry name" value="conj_TIGR03745"/>
    <property type="match status" value="1"/>
</dbReference>
<dbReference type="GeneID" id="57665112"/>
<feature type="chain" id="PRO_5016582234" evidence="2">
    <location>
        <begin position="32"/>
        <end position="121"/>
    </location>
</feature>
<dbReference type="EMBL" id="UGYN01000002">
    <property type="protein sequence ID" value="SUI70163.1"/>
    <property type="molecule type" value="Genomic_DNA"/>
</dbReference>
<dbReference type="RefSeq" id="WP_013811173.1">
    <property type="nucleotide sequence ID" value="NZ_CAMIRF010000004.1"/>
</dbReference>
<evidence type="ECO:0000256" key="1">
    <source>
        <dbReference type="SAM" id="Phobius"/>
    </source>
</evidence>
<keyword evidence="1" id="KW-0812">Transmembrane</keyword>
<feature type="transmembrane region" description="Helical" evidence="1">
    <location>
        <begin position="55"/>
        <end position="74"/>
    </location>
</feature>
<organism evidence="3 4">
    <name type="scientific">Serratia quinivorans</name>
    <dbReference type="NCBI Taxonomy" id="137545"/>
    <lineage>
        <taxon>Bacteria</taxon>
        <taxon>Pseudomonadati</taxon>
        <taxon>Pseudomonadota</taxon>
        <taxon>Gammaproteobacteria</taxon>
        <taxon>Enterobacterales</taxon>
        <taxon>Yersiniaceae</taxon>
        <taxon>Serratia</taxon>
    </lineage>
</organism>
<keyword evidence="1" id="KW-0472">Membrane</keyword>
<dbReference type="AlphaFoldDB" id="A0A379ZX95"/>
<feature type="transmembrane region" description="Helical" evidence="1">
    <location>
        <begin position="95"/>
        <end position="114"/>
    </location>
</feature>
<evidence type="ECO:0000313" key="4">
    <source>
        <dbReference type="Proteomes" id="UP000255529"/>
    </source>
</evidence>
<keyword evidence="2" id="KW-0732">Signal</keyword>
<dbReference type="Pfam" id="PF11190">
    <property type="entry name" value="DUF2976"/>
    <property type="match status" value="1"/>
</dbReference>
<gene>
    <name evidence="3" type="ORF">NCTC11544_03147</name>
</gene>
<evidence type="ECO:0000256" key="2">
    <source>
        <dbReference type="SAM" id="SignalP"/>
    </source>
</evidence>
<reference evidence="3 4" key="1">
    <citation type="submission" date="2018-06" db="EMBL/GenBank/DDBJ databases">
        <authorList>
            <consortium name="Pathogen Informatics"/>
            <person name="Doyle S."/>
        </authorList>
    </citation>
    <scope>NUCLEOTIDE SEQUENCE [LARGE SCALE GENOMIC DNA]</scope>
    <source>
        <strain evidence="3 4">NCTC11544</strain>
    </source>
</reference>
<accession>A0A379ZX95</accession>
<name>A0A379ZX95_9GAMM</name>
<proteinExistence type="predicted"/>